<gene>
    <name evidence="10" type="ORF">Aam_040_045</name>
</gene>
<evidence type="ECO:0000313" key="11">
    <source>
        <dbReference type="Proteomes" id="UP000032668"/>
    </source>
</evidence>
<comment type="pathway">
    <text evidence="5">Cofactor biosynthesis; nicotinate biosynthesis; nicotinate from nicotinamide: step 1/1.</text>
</comment>
<dbReference type="FunFam" id="3.40.50.850:FF:000006">
    <property type="entry name" value="Bifunctional pyrazinamidase/nicotinamidase"/>
    <property type="match status" value="1"/>
</dbReference>
<protein>
    <recommendedName>
        <fullName evidence="8">Nicotinamidase</fullName>
        <ecNumber evidence="6">3.5.1.19</ecNumber>
    </recommendedName>
    <alternativeName>
        <fullName evidence="7">Nicotinamide deamidase</fullName>
    </alternativeName>
</protein>
<comment type="caution">
    <text evidence="10">The sequence shown here is derived from an EMBL/GenBank/DDBJ whole genome shotgun (WGS) entry which is preliminary data.</text>
</comment>
<evidence type="ECO:0000256" key="1">
    <source>
        <dbReference type="ARBA" id="ARBA00006336"/>
    </source>
</evidence>
<dbReference type="EC" id="3.5.1.19" evidence="6"/>
<dbReference type="InterPro" id="IPR052347">
    <property type="entry name" value="Isochorismatase_Nicotinamidase"/>
</dbReference>
<evidence type="ECO:0000256" key="3">
    <source>
        <dbReference type="ARBA" id="ARBA00022723"/>
    </source>
</evidence>
<name>A0A0D6PEY1_9PROT</name>
<dbReference type="STRING" id="1120923.SAMN02746095_02764"/>
<evidence type="ECO:0000313" key="10">
    <source>
        <dbReference type="EMBL" id="GAN80217.1"/>
    </source>
</evidence>
<evidence type="ECO:0000259" key="9">
    <source>
        <dbReference type="Pfam" id="PF00857"/>
    </source>
</evidence>
<evidence type="ECO:0000256" key="5">
    <source>
        <dbReference type="ARBA" id="ARBA00037900"/>
    </source>
</evidence>
<reference evidence="10 11" key="1">
    <citation type="submission" date="2012-11" db="EMBL/GenBank/DDBJ databases">
        <title>Whole genome sequence of Acidocella aminolytica 101 = DSM 11237.</title>
        <authorList>
            <person name="Azuma Y."/>
            <person name="Higashiura N."/>
            <person name="Hirakawa H."/>
            <person name="Matsushita K."/>
        </authorList>
    </citation>
    <scope>NUCLEOTIDE SEQUENCE [LARGE SCALE GENOMIC DNA]</scope>
    <source>
        <strain evidence="11">101 / DSM 11237</strain>
    </source>
</reference>
<dbReference type="CDD" id="cd01011">
    <property type="entry name" value="nicotinamidase"/>
    <property type="match status" value="1"/>
</dbReference>
<dbReference type="GO" id="GO:0046872">
    <property type="term" value="F:metal ion binding"/>
    <property type="evidence" value="ECO:0007669"/>
    <property type="project" value="UniProtKB-KW"/>
</dbReference>
<evidence type="ECO:0000256" key="4">
    <source>
        <dbReference type="ARBA" id="ARBA00022801"/>
    </source>
</evidence>
<evidence type="ECO:0000256" key="2">
    <source>
        <dbReference type="ARBA" id="ARBA00022642"/>
    </source>
</evidence>
<dbReference type="AlphaFoldDB" id="A0A0D6PEY1"/>
<sequence length="209" mass="22733">MQKHVALLVIDVQPDFCPGGALAVPGGDEILPLVNRLSQAFETVVLTQDWHPPGHISFVSNHPGKRPFEEITLPYGPQLLWPAHCVMETKGAALHPDLSIPHARAVIRKGSHIEVDSYSAFLEADRITRTGLDGYLASRGIRDLYICGLALDFCVAWSAQDARAFGFNVTIIEDACRAIDLNGSLVAAWNALEKVGVKRINSTRLTGDA</sequence>
<feature type="domain" description="Isochorismatase-like" evidence="9">
    <location>
        <begin position="6"/>
        <end position="197"/>
    </location>
</feature>
<dbReference type="Gene3D" id="3.40.50.850">
    <property type="entry name" value="Isochorismatase-like"/>
    <property type="match status" value="1"/>
</dbReference>
<dbReference type="InterPro" id="IPR036380">
    <property type="entry name" value="Isochorismatase-like_sf"/>
</dbReference>
<dbReference type="Proteomes" id="UP000032668">
    <property type="component" value="Unassembled WGS sequence"/>
</dbReference>
<dbReference type="GO" id="GO:0008936">
    <property type="term" value="F:nicotinamidase activity"/>
    <property type="evidence" value="ECO:0007669"/>
    <property type="project" value="UniProtKB-EC"/>
</dbReference>
<evidence type="ECO:0000256" key="8">
    <source>
        <dbReference type="ARBA" id="ARBA00072277"/>
    </source>
</evidence>
<proteinExistence type="inferred from homology"/>
<dbReference type="SUPFAM" id="SSF52499">
    <property type="entry name" value="Isochorismatase-like hydrolases"/>
    <property type="match status" value="1"/>
</dbReference>
<dbReference type="OrthoDB" id="9791276at2"/>
<dbReference type="Pfam" id="PF00857">
    <property type="entry name" value="Isochorismatase"/>
    <property type="match status" value="1"/>
</dbReference>
<keyword evidence="4" id="KW-0378">Hydrolase</keyword>
<accession>A0A0D6PEY1</accession>
<keyword evidence="2" id="KW-0662">Pyridine nucleotide biosynthesis</keyword>
<dbReference type="EMBL" id="BANC01000040">
    <property type="protein sequence ID" value="GAN80217.1"/>
    <property type="molecule type" value="Genomic_DNA"/>
</dbReference>
<dbReference type="GO" id="GO:0019363">
    <property type="term" value="P:pyridine nucleotide biosynthetic process"/>
    <property type="evidence" value="ECO:0007669"/>
    <property type="project" value="UniProtKB-KW"/>
</dbReference>
<comment type="similarity">
    <text evidence="1">Belongs to the isochorismatase family.</text>
</comment>
<dbReference type="NCBIfam" id="NF008623">
    <property type="entry name" value="PRK11609.1"/>
    <property type="match status" value="1"/>
</dbReference>
<evidence type="ECO:0000256" key="6">
    <source>
        <dbReference type="ARBA" id="ARBA00039017"/>
    </source>
</evidence>
<dbReference type="InterPro" id="IPR000868">
    <property type="entry name" value="Isochorismatase-like_dom"/>
</dbReference>
<dbReference type="PANTHER" id="PTHR11080:SF2">
    <property type="entry name" value="LD05707P"/>
    <property type="match status" value="1"/>
</dbReference>
<dbReference type="PANTHER" id="PTHR11080">
    <property type="entry name" value="PYRAZINAMIDASE/NICOTINAMIDASE"/>
    <property type="match status" value="1"/>
</dbReference>
<evidence type="ECO:0000256" key="7">
    <source>
        <dbReference type="ARBA" id="ARBA00043224"/>
    </source>
</evidence>
<keyword evidence="3" id="KW-0479">Metal-binding</keyword>
<keyword evidence="11" id="KW-1185">Reference proteome</keyword>
<organism evidence="10 11">
    <name type="scientific">Acidocella aminolytica 101 = DSM 11237</name>
    <dbReference type="NCBI Taxonomy" id="1120923"/>
    <lineage>
        <taxon>Bacteria</taxon>
        <taxon>Pseudomonadati</taxon>
        <taxon>Pseudomonadota</taxon>
        <taxon>Alphaproteobacteria</taxon>
        <taxon>Acetobacterales</taxon>
        <taxon>Acidocellaceae</taxon>
        <taxon>Acidocella</taxon>
    </lineage>
</organism>
<dbReference type="RefSeq" id="WP_048878643.1">
    <property type="nucleotide sequence ID" value="NZ_BANC01000040.1"/>
</dbReference>